<dbReference type="PANTHER" id="PTHR43080">
    <property type="entry name" value="CBS DOMAIN-CONTAINING PROTEIN CBSX3, MITOCHONDRIAL"/>
    <property type="match status" value="1"/>
</dbReference>
<dbReference type="PROSITE" id="PS51371">
    <property type="entry name" value="CBS"/>
    <property type="match status" value="2"/>
</dbReference>
<dbReference type="CDD" id="cd04623">
    <property type="entry name" value="CBS_pair_bac_euk"/>
    <property type="match status" value="1"/>
</dbReference>
<dbReference type="Proteomes" id="UP000256900">
    <property type="component" value="Unassembled WGS sequence"/>
</dbReference>
<comment type="caution">
    <text evidence="4">The sequence shown here is derived from an EMBL/GenBank/DDBJ whole genome shotgun (WGS) entry which is preliminary data.</text>
</comment>
<dbReference type="PANTHER" id="PTHR43080:SF2">
    <property type="entry name" value="CBS DOMAIN-CONTAINING PROTEIN"/>
    <property type="match status" value="1"/>
</dbReference>
<evidence type="ECO:0000313" key="4">
    <source>
        <dbReference type="EMBL" id="REF86219.1"/>
    </source>
</evidence>
<feature type="domain" description="CBS" evidence="3">
    <location>
        <begin position="7"/>
        <end position="68"/>
    </location>
</feature>
<sequence length="143" mass="15740">MTIARILTTKGREVITAQPHRTLLEISEILASRRIGALVIVDAQGKLLGILSERDIVRAIGQRGAQALDDPASSHMTSEVVTIAEEETLLATIERMSLGRFRHVPVLKDGRLNGLISIGDVVKYRLAEMEREQSALREYIAAV</sequence>
<dbReference type="InterPro" id="IPR051257">
    <property type="entry name" value="Diverse_CBS-Domain"/>
</dbReference>
<protein>
    <submittedName>
        <fullName evidence="4">CBS domain protein</fullName>
    </submittedName>
</protein>
<keyword evidence="1 2" id="KW-0129">CBS domain</keyword>
<dbReference type="OrthoDB" id="9807125at2"/>
<dbReference type="SMART" id="SM00116">
    <property type="entry name" value="CBS"/>
    <property type="match status" value="2"/>
</dbReference>
<dbReference type="RefSeq" id="WP_115837105.1">
    <property type="nucleotide sequence ID" value="NZ_CP025086.1"/>
</dbReference>
<evidence type="ECO:0000259" key="3">
    <source>
        <dbReference type="PROSITE" id="PS51371"/>
    </source>
</evidence>
<dbReference type="InterPro" id="IPR046342">
    <property type="entry name" value="CBS_dom_sf"/>
</dbReference>
<dbReference type="SUPFAM" id="SSF54631">
    <property type="entry name" value="CBS-domain pair"/>
    <property type="match status" value="1"/>
</dbReference>
<organism evidence="4 5">
    <name type="scientific">Methylovirgula ligni</name>
    <dbReference type="NCBI Taxonomy" id="569860"/>
    <lineage>
        <taxon>Bacteria</taxon>
        <taxon>Pseudomonadati</taxon>
        <taxon>Pseudomonadota</taxon>
        <taxon>Alphaproteobacteria</taxon>
        <taxon>Hyphomicrobiales</taxon>
        <taxon>Beijerinckiaceae</taxon>
        <taxon>Methylovirgula</taxon>
    </lineage>
</organism>
<evidence type="ECO:0000256" key="2">
    <source>
        <dbReference type="PROSITE-ProRule" id="PRU00703"/>
    </source>
</evidence>
<dbReference type="InterPro" id="IPR044725">
    <property type="entry name" value="CBSX3_CBS_dom"/>
</dbReference>
<dbReference type="AlphaFoldDB" id="A0A3D9Z4Y7"/>
<feature type="domain" description="CBS" evidence="3">
    <location>
        <begin position="76"/>
        <end position="131"/>
    </location>
</feature>
<dbReference type="InterPro" id="IPR000644">
    <property type="entry name" value="CBS_dom"/>
</dbReference>
<dbReference type="EMBL" id="QUMO01000003">
    <property type="protein sequence ID" value="REF86219.1"/>
    <property type="molecule type" value="Genomic_DNA"/>
</dbReference>
<gene>
    <name evidence="4" type="ORF">DES32_2267</name>
</gene>
<dbReference type="Gene3D" id="3.10.580.10">
    <property type="entry name" value="CBS-domain"/>
    <property type="match status" value="1"/>
</dbReference>
<dbReference type="Pfam" id="PF00571">
    <property type="entry name" value="CBS"/>
    <property type="match status" value="2"/>
</dbReference>
<evidence type="ECO:0000256" key="1">
    <source>
        <dbReference type="ARBA" id="ARBA00023122"/>
    </source>
</evidence>
<name>A0A3D9Z4Y7_9HYPH</name>
<reference evidence="4 5" key="1">
    <citation type="submission" date="2018-08" db="EMBL/GenBank/DDBJ databases">
        <title>Genomic Encyclopedia of Type Strains, Phase IV (KMG-IV): sequencing the most valuable type-strain genomes for metagenomic binning, comparative biology and taxonomic classification.</title>
        <authorList>
            <person name="Goeker M."/>
        </authorList>
    </citation>
    <scope>NUCLEOTIDE SEQUENCE [LARGE SCALE GENOMIC DNA]</scope>
    <source>
        <strain evidence="4 5">BW863</strain>
    </source>
</reference>
<proteinExistence type="predicted"/>
<accession>A0A3D9Z4Y7</accession>
<keyword evidence="5" id="KW-1185">Reference proteome</keyword>
<evidence type="ECO:0000313" key="5">
    <source>
        <dbReference type="Proteomes" id="UP000256900"/>
    </source>
</evidence>